<accession>A0A542X930</accession>
<keyword evidence="3" id="KW-1185">Reference proteome</keyword>
<dbReference type="GO" id="GO:0016042">
    <property type="term" value="P:lipid catabolic process"/>
    <property type="evidence" value="ECO:0007669"/>
    <property type="project" value="InterPro"/>
</dbReference>
<organism evidence="2 3">
    <name type="scientific">Barrientosiimonas humi</name>
    <dbReference type="NCBI Taxonomy" id="999931"/>
    <lineage>
        <taxon>Bacteria</taxon>
        <taxon>Bacillati</taxon>
        <taxon>Actinomycetota</taxon>
        <taxon>Actinomycetes</taxon>
        <taxon>Micrococcales</taxon>
        <taxon>Dermacoccaceae</taxon>
        <taxon>Barrientosiimonas</taxon>
    </lineage>
</organism>
<dbReference type="SUPFAM" id="SSF53474">
    <property type="entry name" value="alpha/beta-Hydrolases"/>
    <property type="match status" value="1"/>
</dbReference>
<gene>
    <name evidence="2" type="ORF">FB554_0469</name>
</gene>
<dbReference type="RefSeq" id="WP_142004462.1">
    <property type="nucleotide sequence ID" value="NZ_CP170994.1"/>
</dbReference>
<keyword evidence="1" id="KW-0732">Signal</keyword>
<dbReference type="AlphaFoldDB" id="A0A542X930"/>
<dbReference type="InterPro" id="IPR029058">
    <property type="entry name" value="AB_hydrolase_fold"/>
</dbReference>
<name>A0A542X930_9MICO</name>
<comment type="caution">
    <text evidence="2">The sequence shown here is derived from an EMBL/GenBank/DDBJ whole genome shotgun (WGS) entry which is preliminary data.</text>
</comment>
<dbReference type="EMBL" id="VFOK01000001">
    <property type="protein sequence ID" value="TQL32345.1"/>
    <property type="molecule type" value="Genomic_DNA"/>
</dbReference>
<reference evidence="2 3" key="1">
    <citation type="submission" date="2019-06" db="EMBL/GenBank/DDBJ databases">
        <title>Sequencing the genomes of 1000 actinobacteria strains.</title>
        <authorList>
            <person name="Klenk H.-P."/>
        </authorList>
    </citation>
    <scope>NUCLEOTIDE SEQUENCE [LARGE SCALE GENOMIC DNA]</scope>
    <source>
        <strain evidence="2 3">DSM 24617</strain>
    </source>
</reference>
<feature type="signal peptide" evidence="1">
    <location>
        <begin position="1"/>
        <end position="38"/>
    </location>
</feature>
<dbReference type="Pfam" id="PF01674">
    <property type="entry name" value="Lipase_2"/>
    <property type="match status" value="1"/>
</dbReference>
<proteinExistence type="predicted"/>
<protein>
    <submittedName>
        <fullName evidence="2">Triacylglycerol lipase</fullName>
    </submittedName>
</protein>
<feature type="chain" id="PRO_5021973688" evidence="1">
    <location>
        <begin position="39"/>
        <end position="321"/>
    </location>
</feature>
<sequence>MLHRQTPTRSRLRALTLGAGASLAAVGIGIASASPAQAAPLPEGGLAESLANYAAAPGYVRGANDWTCKPSADKPNPVILVPGTFTNMGSSFVKIAPRLKNAGYCVYALNYGMTAASFGRVGGLGHIKDSANQLASFVQRVRTSTGSAKVDIVGHSQGGSVPMWWMKKMGGASQVDHYVGWAPSSHGTDLNGIVTLGNTFNAMGFVTGLSEFGQFPGAIDQTYSSDYTRELWADGNRVPTGPSYTVVMTKYDKVVTPYQTQALEGDDVNNVLLQERCPGDFTGHALIYLDDPTLQLTMNALADGPKSFRPACRGYAPIPFA</sequence>
<dbReference type="Proteomes" id="UP000318336">
    <property type="component" value="Unassembled WGS sequence"/>
</dbReference>
<dbReference type="PANTHER" id="PTHR32015:SF1">
    <property type="entry name" value="LIPASE"/>
    <property type="match status" value="1"/>
</dbReference>
<evidence type="ECO:0000256" key="1">
    <source>
        <dbReference type="SAM" id="SignalP"/>
    </source>
</evidence>
<dbReference type="PANTHER" id="PTHR32015">
    <property type="entry name" value="FASTING INDUCED LIPASE"/>
    <property type="match status" value="1"/>
</dbReference>
<dbReference type="GO" id="GO:0016298">
    <property type="term" value="F:lipase activity"/>
    <property type="evidence" value="ECO:0007669"/>
    <property type="project" value="TreeGrafter"/>
</dbReference>
<evidence type="ECO:0000313" key="3">
    <source>
        <dbReference type="Proteomes" id="UP000318336"/>
    </source>
</evidence>
<dbReference type="InterPro" id="IPR002918">
    <property type="entry name" value="Lipase_EstA/Esterase_EstB"/>
</dbReference>
<dbReference type="OrthoDB" id="8871309at2"/>
<dbReference type="Gene3D" id="3.40.50.1820">
    <property type="entry name" value="alpha/beta hydrolase"/>
    <property type="match status" value="1"/>
</dbReference>
<evidence type="ECO:0000313" key="2">
    <source>
        <dbReference type="EMBL" id="TQL32345.1"/>
    </source>
</evidence>